<dbReference type="RefSeq" id="WP_251972763.1">
    <property type="nucleotide sequence ID" value="NZ_AP025730.1"/>
</dbReference>
<evidence type="ECO:0000313" key="1">
    <source>
        <dbReference type="EMBL" id="BDI04657.1"/>
    </source>
</evidence>
<evidence type="ECO:0000313" key="2">
    <source>
        <dbReference type="Proteomes" id="UP001057498"/>
    </source>
</evidence>
<gene>
    <name evidence="1" type="ORF">CATMQ487_16270</name>
</gene>
<evidence type="ECO:0008006" key="3">
    <source>
        <dbReference type="Google" id="ProtNLM"/>
    </source>
</evidence>
<reference evidence="1" key="1">
    <citation type="submission" date="2022-04" db="EMBL/GenBank/DDBJ databases">
        <title>Whole genome sequence of Sphaerotilus sp. FB-5.</title>
        <authorList>
            <person name="Takeda M."/>
            <person name="Narihara S."/>
            <person name="Akimoto M."/>
            <person name="Akimoto R."/>
            <person name="Nishiyashiki S."/>
            <person name="Murakami T."/>
        </authorList>
    </citation>
    <scope>NUCLEOTIDE SEQUENCE</scope>
    <source>
        <strain evidence="1">FB-5</strain>
    </source>
</reference>
<organism evidence="1 2">
    <name type="scientific">Sphaerotilus microaerophilus</name>
    <dbReference type="NCBI Taxonomy" id="2914710"/>
    <lineage>
        <taxon>Bacteria</taxon>
        <taxon>Pseudomonadati</taxon>
        <taxon>Pseudomonadota</taxon>
        <taxon>Betaproteobacteria</taxon>
        <taxon>Burkholderiales</taxon>
        <taxon>Sphaerotilaceae</taxon>
        <taxon>Sphaerotilus</taxon>
    </lineage>
</organism>
<dbReference type="Proteomes" id="UP001057498">
    <property type="component" value="Chromosome"/>
</dbReference>
<sequence length="66" mass="7055">MNPTPAPTLAIDALETVYDQLAQAIDQAAASGRTELFLTKLALLNANALGSAERFQQQLEAALRDL</sequence>
<name>A0ABN6PKV1_9BURK</name>
<accession>A0ABN6PKV1</accession>
<protein>
    <recommendedName>
        <fullName evidence="3">DUF2783 domain-containing protein</fullName>
    </recommendedName>
</protein>
<keyword evidence="2" id="KW-1185">Reference proteome</keyword>
<dbReference type="EMBL" id="AP025730">
    <property type="protein sequence ID" value="BDI04657.1"/>
    <property type="molecule type" value="Genomic_DNA"/>
</dbReference>
<proteinExistence type="predicted"/>